<keyword evidence="2" id="KW-0648">Protein biosynthesis</keyword>
<dbReference type="InterPro" id="IPR001437">
    <property type="entry name" value="Tscrpt_elong_fac_GreA/B_C"/>
</dbReference>
<name>A0A494XBH5_9BACL</name>
<dbReference type="AlphaFoldDB" id="A0A494XBH5"/>
<dbReference type="Proteomes" id="UP000282076">
    <property type="component" value="Unassembled WGS sequence"/>
</dbReference>
<dbReference type="OrthoDB" id="2898253at2"/>
<dbReference type="GO" id="GO:0003746">
    <property type="term" value="F:translation elongation factor activity"/>
    <property type="evidence" value="ECO:0007669"/>
    <property type="project" value="UniProtKB-KW"/>
</dbReference>
<evidence type="ECO:0000313" key="2">
    <source>
        <dbReference type="EMBL" id="RKP47910.1"/>
    </source>
</evidence>
<dbReference type="SUPFAM" id="SSF54534">
    <property type="entry name" value="FKBP-like"/>
    <property type="match status" value="1"/>
</dbReference>
<accession>A0A494XBH5</accession>
<keyword evidence="2" id="KW-0251">Elongation factor</keyword>
<gene>
    <name evidence="2" type="ORF">D7Z26_22105</name>
</gene>
<evidence type="ECO:0000259" key="1">
    <source>
        <dbReference type="Pfam" id="PF01272"/>
    </source>
</evidence>
<dbReference type="GO" id="GO:0006354">
    <property type="term" value="P:DNA-templated transcription elongation"/>
    <property type="evidence" value="ECO:0007669"/>
    <property type="project" value="TreeGrafter"/>
</dbReference>
<dbReference type="RefSeq" id="WP_120979201.1">
    <property type="nucleotide sequence ID" value="NZ_RBZM01000010.1"/>
</dbReference>
<protein>
    <submittedName>
        <fullName evidence="2">GreA/GreB family elongation factor</fullName>
    </submittedName>
</protein>
<dbReference type="EMBL" id="RBZM01000010">
    <property type="protein sequence ID" value="RKP47910.1"/>
    <property type="molecule type" value="Genomic_DNA"/>
</dbReference>
<proteinExistence type="predicted"/>
<dbReference type="Gene3D" id="3.10.50.30">
    <property type="entry name" value="Transcription elongation factor, GreA/GreB, C-terminal domain"/>
    <property type="match status" value="1"/>
</dbReference>
<reference evidence="2 3" key="1">
    <citation type="submission" date="2018-10" db="EMBL/GenBank/DDBJ databases">
        <title>Cohnella sp. M2MS4P-1, whole genome shotgun sequence.</title>
        <authorList>
            <person name="Tuo L."/>
        </authorList>
    </citation>
    <scope>NUCLEOTIDE SEQUENCE [LARGE SCALE GENOMIC DNA]</scope>
    <source>
        <strain evidence="2 3">M2MS4P-1</strain>
    </source>
</reference>
<dbReference type="InterPro" id="IPR023459">
    <property type="entry name" value="Tscrpt_elong_fac_GreA/B_fam"/>
</dbReference>
<dbReference type="PANTHER" id="PTHR30437:SF4">
    <property type="entry name" value="TRANSCRIPTION ELONGATION FACTOR GREA"/>
    <property type="match status" value="1"/>
</dbReference>
<dbReference type="GO" id="GO:0003677">
    <property type="term" value="F:DNA binding"/>
    <property type="evidence" value="ECO:0007669"/>
    <property type="project" value="InterPro"/>
</dbReference>
<dbReference type="PANTHER" id="PTHR30437">
    <property type="entry name" value="TRANSCRIPTION ELONGATION FACTOR GREA"/>
    <property type="match status" value="1"/>
</dbReference>
<dbReference type="GO" id="GO:0032784">
    <property type="term" value="P:regulation of DNA-templated transcription elongation"/>
    <property type="evidence" value="ECO:0007669"/>
    <property type="project" value="InterPro"/>
</dbReference>
<feature type="domain" description="Transcription elongation factor GreA/GreB C-terminal" evidence="1">
    <location>
        <begin position="65"/>
        <end position="137"/>
    </location>
</feature>
<comment type="caution">
    <text evidence="2">The sequence shown here is derived from an EMBL/GenBank/DDBJ whole genome shotgun (WGS) entry which is preliminary data.</text>
</comment>
<dbReference type="Pfam" id="PF01272">
    <property type="entry name" value="GreA_GreB"/>
    <property type="match status" value="1"/>
</dbReference>
<organism evidence="2 3">
    <name type="scientific">Cohnella endophytica</name>
    <dbReference type="NCBI Taxonomy" id="2419778"/>
    <lineage>
        <taxon>Bacteria</taxon>
        <taxon>Bacillati</taxon>
        <taxon>Bacillota</taxon>
        <taxon>Bacilli</taxon>
        <taxon>Bacillales</taxon>
        <taxon>Paenibacillaceae</taxon>
        <taxon>Cohnella</taxon>
    </lineage>
</organism>
<sequence length="138" mass="15833">MNHSREDTLGDNLREQLLFFDENGTDIINTYPNLADRMHLNKFIATYRHHIGQYLERSGNNAEEKYVWIGSKVTIRYEAEGDEETLTIVLPHQVDVELGHISFLSPVGQHLLLSENGHRIEIDSPAGKYWITVVNVSD</sequence>
<evidence type="ECO:0000313" key="3">
    <source>
        <dbReference type="Proteomes" id="UP000282076"/>
    </source>
</evidence>
<dbReference type="GO" id="GO:0070063">
    <property type="term" value="F:RNA polymerase binding"/>
    <property type="evidence" value="ECO:0007669"/>
    <property type="project" value="InterPro"/>
</dbReference>
<keyword evidence="3" id="KW-1185">Reference proteome</keyword>
<dbReference type="InterPro" id="IPR036953">
    <property type="entry name" value="GreA/GreB_C_sf"/>
</dbReference>